<sequence length="112" mass="12450">MRSTNVRKSDSTPTSTYVAGRDAVRRPVRRTSPPSIDRQTAHRTATWSDKDRPAGKQMENFESRGASSLPETESGAWTEPVVRRTRREGGSAREEGLFAGLPQKLPPPDERS</sequence>
<reference evidence="3" key="1">
    <citation type="journal article" date="2017" name="Cell">
        <title>Insights into land plant evolution garnered from the Marchantia polymorpha genome.</title>
        <authorList>
            <person name="Bowman J.L."/>
            <person name="Kohchi T."/>
            <person name="Yamato K.T."/>
            <person name="Jenkins J."/>
            <person name="Shu S."/>
            <person name="Ishizaki K."/>
            <person name="Yamaoka S."/>
            <person name="Nishihama R."/>
            <person name="Nakamura Y."/>
            <person name="Berger F."/>
            <person name="Adam C."/>
            <person name="Aki S.S."/>
            <person name="Althoff F."/>
            <person name="Araki T."/>
            <person name="Arteaga-Vazquez M.A."/>
            <person name="Balasubrmanian S."/>
            <person name="Barry K."/>
            <person name="Bauer D."/>
            <person name="Boehm C.R."/>
            <person name="Briginshaw L."/>
            <person name="Caballero-Perez J."/>
            <person name="Catarino B."/>
            <person name="Chen F."/>
            <person name="Chiyoda S."/>
            <person name="Chovatia M."/>
            <person name="Davies K.M."/>
            <person name="Delmans M."/>
            <person name="Demura T."/>
            <person name="Dierschke T."/>
            <person name="Dolan L."/>
            <person name="Dorantes-Acosta A.E."/>
            <person name="Eklund D.M."/>
            <person name="Florent S.N."/>
            <person name="Flores-Sandoval E."/>
            <person name="Fujiyama A."/>
            <person name="Fukuzawa H."/>
            <person name="Galik B."/>
            <person name="Grimanelli D."/>
            <person name="Grimwood J."/>
            <person name="Grossniklaus U."/>
            <person name="Hamada T."/>
            <person name="Haseloff J."/>
            <person name="Hetherington A.J."/>
            <person name="Higo A."/>
            <person name="Hirakawa Y."/>
            <person name="Hundley H.N."/>
            <person name="Ikeda Y."/>
            <person name="Inoue K."/>
            <person name="Inoue S.I."/>
            <person name="Ishida S."/>
            <person name="Jia Q."/>
            <person name="Kakita M."/>
            <person name="Kanazawa T."/>
            <person name="Kawai Y."/>
            <person name="Kawashima T."/>
            <person name="Kennedy M."/>
            <person name="Kinose K."/>
            <person name="Kinoshita T."/>
            <person name="Kohara Y."/>
            <person name="Koide E."/>
            <person name="Komatsu K."/>
            <person name="Kopischke S."/>
            <person name="Kubo M."/>
            <person name="Kyozuka J."/>
            <person name="Lagercrantz U."/>
            <person name="Lin S.S."/>
            <person name="Lindquist E."/>
            <person name="Lipzen A.M."/>
            <person name="Lu C.W."/>
            <person name="De Luna E."/>
            <person name="Martienssen R.A."/>
            <person name="Minamino N."/>
            <person name="Mizutani M."/>
            <person name="Mizutani M."/>
            <person name="Mochizuki N."/>
            <person name="Monte I."/>
            <person name="Mosher R."/>
            <person name="Nagasaki H."/>
            <person name="Nakagami H."/>
            <person name="Naramoto S."/>
            <person name="Nishitani K."/>
            <person name="Ohtani M."/>
            <person name="Okamoto T."/>
            <person name="Okumura M."/>
            <person name="Phillips J."/>
            <person name="Pollak B."/>
            <person name="Reinders A."/>
            <person name="Rovekamp M."/>
            <person name="Sano R."/>
            <person name="Sawa S."/>
            <person name="Schmid M.W."/>
            <person name="Shirakawa M."/>
            <person name="Solano R."/>
            <person name="Spunde A."/>
            <person name="Suetsugu N."/>
            <person name="Sugano S."/>
            <person name="Sugiyama A."/>
            <person name="Sun R."/>
            <person name="Suzuki Y."/>
            <person name="Takenaka M."/>
            <person name="Takezawa D."/>
            <person name="Tomogane H."/>
            <person name="Tsuzuki M."/>
            <person name="Ueda T."/>
            <person name="Umeda M."/>
            <person name="Ward J.M."/>
            <person name="Watanabe Y."/>
            <person name="Yazaki K."/>
            <person name="Yokoyama R."/>
            <person name="Yoshitake Y."/>
            <person name="Yotsui I."/>
            <person name="Zachgo S."/>
            <person name="Schmutz J."/>
        </authorList>
    </citation>
    <scope>NUCLEOTIDE SEQUENCE [LARGE SCALE GENOMIC DNA]</scope>
    <source>
        <strain evidence="3">Tak-1</strain>
    </source>
</reference>
<accession>A0A2R6XQI7</accession>
<dbReference type="Proteomes" id="UP000244005">
    <property type="component" value="Unassembled WGS sequence"/>
</dbReference>
<dbReference type="EMBL" id="KZ772677">
    <property type="protein sequence ID" value="PTQ48354.1"/>
    <property type="molecule type" value="Genomic_DNA"/>
</dbReference>
<feature type="compositionally biased region" description="Polar residues" evidence="1">
    <location>
        <begin position="1"/>
        <end position="17"/>
    </location>
</feature>
<gene>
    <name evidence="2" type="ORF">MARPO_0005s0026</name>
</gene>
<dbReference type="AlphaFoldDB" id="A0A2R6XQI7"/>
<keyword evidence="3" id="KW-1185">Reference proteome</keyword>
<evidence type="ECO:0000313" key="2">
    <source>
        <dbReference type="EMBL" id="PTQ48354.1"/>
    </source>
</evidence>
<feature type="compositionally biased region" description="Basic and acidic residues" evidence="1">
    <location>
        <begin position="87"/>
        <end position="96"/>
    </location>
</feature>
<feature type="compositionally biased region" description="Basic and acidic residues" evidence="1">
    <location>
        <begin position="48"/>
        <end position="62"/>
    </location>
</feature>
<organism evidence="2 3">
    <name type="scientific">Marchantia polymorpha</name>
    <name type="common">Common liverwort</name>
    <name type="synonym">Marchantia aquatica</name>
    <dbReference type="NCBI Taxonomy" id="3197"/>
    <lineage>
        <taxon>Eukaryota</taxon>
        <taxon>Viridiplantae</taxon>
        <taxon>Streptophyta</taxon>
        <taxon>Embryophyta</taxon>
        <taxon>Marchantiophyta</taxon>
        <taxon>Marchantiopsida</taxon>
        <taxon>Marchantiidae</taxon>
        <taxon>Marchantiales</taxon>
        <taxon>Marchantiaceae</taxon>
        <taxon>Marchantia</taxon>
    </lineage>
</organism>
<evidence type="ECO:0000256" key="1">
    <source>
        <dbReference type="SAM" id="MobiDB-lite"/>
    </source>
</evidence>
<proteinExistence type="predicted"/>
<name>A0A2R6XQI7_MARPO</name>
<evidence type="ECO:0000313" key="3">
    <source>
        <dbReference type="Proteomes" id="UP000244005"/>
    </source>
</evidence>
<protein>
    <submittedName>
        <fullName evidence="2">Uncharacterized protein</fullName>
    </submittedName>
</protein>
<feature type="region of interest" description="Disordered" evidence="1">
    <location>
        <begin position="1"/>
        <end position="112"/>
    </location>
</feature>